<keyword evidence="2" id="KW-1185">Reference proteome</keyword>
<evidence type="ECO:0000313" key="2">
    <source>
        <dbReference type="Proteomes" id="UP000184192"/>
    </source>
</evidence>
<dbReference type="EMBL" id="FQZN01000004">
    <property type="protein sequence ID" value="SHI58212.1"/>
    <property type="molecule type" value="Genomic_DNA"/>
</dbReference>
<dbReference type="AlphaFoldDB" id="A0A1M6CB14"/>
<protein>
    <submittedName>
        <fullName evidence="1">Uncharacterized protein</fullName>
    </submittedName>
</protein>
<evidence type="ECO:0000313" key="1">
    <source>
        <dbReference type="EMBL" id="SHI58212.1"/>
    </source>
</evidence>
<gene>
    <name evidence="1" type="ORF">SAMN05444350_10457</name>
</gene>
<name>A0A1M6CB14_9BACE</name>
<accession>A0A1M6CB14</accession>
<sequence length="50" mass="5559">MDDIAICCMSGGYKNVFTHGVLKVVLCCNLYNGCRQRLRSIYGNRQLGAC</sequence>
<dbReference type="Proteomes" id="UP000184192">
    <property type="component" value="Unassembled WGS sequence"/>
</dbReference>
<proteinExistence type="predicted"/>
<organism evidence="1 2">
    <name type="scientific">Bacteroides stercorirosoris</name>
    <dbReference type="NCBI Taxonomy" id="871324"/>
    <lineage>
        <taxon>Bacteria</taxon>
        <taxon>Pseudomonadati</taxon>
        <taxon>Bacteroidota</taxon>
        <taxon>Bacteroidia</taxon>
        <taxon>Bacteroidales</taxon>
        <taxon>Bacteroidaceae</taxon>
        <taxon>Bacteroides</taxon>
    </lineage>
</organism>
<reference evidence="2" key="1">
    <citation type="submission" date="2016-11" db="EMBL/GenBank/DDBJ databases">
        <authorList>
            <person name="Varghese N."/>
            <person name="Submissions S."/>
        </authorList>
    </citation>
    <scope>NUCLEOTIDE SEQUENCE [LARGE SCALE GENOMIC DNA]</scope>
    <source>
        <strain evidence="2">DSM 26884</strain>
    </source>
</reference>